<dbReference type="OrthoDB" id="9924021at2759"/>
<dbReference type="Gene3D" id="3.30.505.10">
    <property type="entry name" value="SH2 domain"/>
    <property type="match status" value="1"/>
</dbReference>
<reference evidence="6" key="1">
    <citation type="journal article" date="2023" name="Science">
        <title>Genome structures resolve the early diversification of teleost fishes.</title>
        <authorList>
            <person name="Parey E."/>
            <person name="Louis A."/>
            <person name="Montfort J."/>
            <person name="Bouchez O."/>
            <person name="Roques C."/>
            <person name="Iampietro C."/>
            <person name="Lluch J."/>
            <person name="Castinel A."/>
            <person name="Donnadieu C."/>
            <person name="Desvignes T."/>
            <person name="Floi Bucao C."/>
            <person name="Jouanno E."/>
            <person name="Wen M."/>
            <person name="Mejri S."/>
            <person name="Dirks R."/>
            <person name="Jansen H."/>
            <person name="Henkel C."/>
            <person name="Chen W.J."/>
            <person name="Zahm M."/>
            <person name="Cabau C."/>
            <person name="Klopp C."/>
            <person name="Thompson A.W."/>
            <person name="Robinson-Rechavi M."/>
            <person name="Braasch I."/>
            <person name="Lecointre G."/>
            <person name="Bobe J."/>
            <person name="Postlethwait J.H."/>
            <person name="Berthelot C."/>
            <person name="Roest Crollius H."/>
            <person name="Guiguen Y."/>
        </authorList>
    </citation>
    <scope>NUCLEOTIDE SEQUENCE</scope>
    <source>
        <strain evidence="6">WJC10195</strain>
    </source>
</reference>
<dbReference type="Gene3D" id="2.30.30.40">
    <property type="entry name" value="SH3 Domains"/>
    <property type="match status" value="1"/>
</dbReference>
<evidence type="ECO:0000256" key="1">
    <source>
        <dbReference type="ARBA" id="ARBA00022443"/>
    </source>
</evidence>
<evidence type="ECO:0000313" key="6">
    <source>
        <dbReference type="EMBL" id="KAJ8334149.1"/>
    </source>
</evidence>
<evidence type="ECO:0000256" key="2">
    <source>
        <dbReference type="PROSITE-ProRule" id="PRU00191"/>
    </source>
</evidence>
<keyword evidence="7" id="KW-1185">Reference proteome</keyword>
<dbReference type="InterPro" id="IPR036860">
    <property type="entry name" value="SH2_dom_sf"/>
</dbReference>
<dbReference type="PRINTS" id="PR00401">
    <property type="entry name" value="SH2DOMAIN"/>
</dbReference>
<dbReference type="InterPro" id="IPR043539">
    <property type="entry name" value="Grb2-like"/>
</dbReference>
<dbReference type="PANTHER" id="PTHR46037">
    <property type="entry name" value="PROTEIN ENHANCER OF SEVENLESS 2B"/>
    <property type="match status" value="1"/>
</dbReference>
<organism evidence="6 7">
    <name type="scientific">Synaphobranchus kaupii</name>
    <name type="common">Kaup's arrowtooth eel</name>
    <dbReference type="NCBI Taxonomy" id="118154"/>
    <lineage>
        <taxon>Eukaryota</taxon>
        <taxon>Metazoa</taxon>
        <taxon>Chordata</taxon>
        <taxon>Craniata</taxon>
        <taxon>Vertebrata</taxon>
        <taxon>Euteleostomi</taxon>
        <taxon>Actinopterygii</taxon>
        <taxon>Neopterygii</taxon>
        <taxon>Teleostei</taxon>
        <taxon>Anguilliformes</taxon>
        <taxon>Synaphobranchidae</taxon>
        <taxon>Synaphobranchus</taxon>
    </lineage>
</organism>
<dbReference type="Pfam" id="PF00018">
    <property type="entry name" value="SH3_1"/>
    <property type="match status" value="1"/>
</dbReference>
<evidence type="ECO:0000256" key="3">
    <source>
        <dbReference type="PROSITE-ProRule" id="PRU00192"/>
    </source>
</evidence>
<comment type="caution">
    <text evidence="6">The sequence shown here is derived from an EMBL/GenBank/DDBJ whole genome shotgun (WGS) entry which is preliminary data.</text>
</comment>
<dbReference type="EMBL" id="JAINUF010000021">
    <property type="protein sequence ID" value="KAJ8334149.1"/>
    <property type="molecule type" value="Genomic_DNA"/>
</dbReference>
<gene>
    <name evidence="6" type="ORF">SKAU_G00397880</name>
</gene>
<protein>
    <recommendedName>
        <fullName evidence="8">Src-like-adapter</fullName>
    </recommendedName>
</protein>
<evidence type="ECO:0008006" key="8">
    <source>
        <dbReference type="Google" id="ProtNLM"/>
    </source>
</evidence>
<dbReference type="AlphaFoldDB" id="A0A9Q1E8G7"/>
<keyword evidence="2" id="KW-0727">SH2 domain</keyword>
<dbReference type="PROSITE" id="PS50001">
    <property type="entry name" value="SH2"/>
    <property type="match status" value="1"/>
</dbReference>
<sequence>MGNAMKSGAVTTRNENNDSTLANSDSLVVLHDYPSTDISEPIFRIGERLKVLAEEGPWWKVCSSQTKTENYIPNNHVAKVYHGWLFEGVARQKAEELLNLPGNRVGSFIIRESTKKRGVYSLSVRHRLVMHYRISRLPNNWYYISPRLTFQCLEELVNHYSDSADGLCCVLTAPCLALPANPKNLTSQEPAVVMRRHDDQSNMDRTQGNSQLSFGVRHSMASYLSLAGSESSWQGKSSRKKKSKSIYAMPNYEFNSLSMEED</sequence>
<name>A0A9Q1E8G7_SYNKA</name>
<feature type="domain" description="SH2" evidence="4">
    <location>
        <begin position="84"/>
        <end position="175"/>
    </location>
</feature>
<evidence type="ECO:0000259" key="4">
    <source>
        <dbReference type="PROSITE" id="PS50001"/>
    </source>
</evidence>
<accession>A0A9Q1E8G7</accession>
<dbReference type="PROSITE" id="PS50002">
    <property type="entry name" value="SH3"/>
    <property type="match status" value="1"/>
</dbReference>
<dbReference type="InterPro" id="IPR000980">
    <property type="entry name" value="SH2"/>
</dbReference>
<dbReference type="Proteomes" id="UP001152622">
    <property type="component" value="Chromosome 21"/>
</dbReference>
<evidence type="ECO:0000259" key="5">
    <source>
        <dbReference type="PROSITE" id="PS50002"/>
    </source>
</evidence>
<dbReference type="InterPro" id="IPR001452">
    <property type="entry name" value="SH3_domain"/>
</dbReference>
<dbReference type="SUPFAM" id="SSF55550">
    <property type="entry name" value="SH2 domain"/>
    <property type="match status" value="1"/>
</dbReference>
<dbReference type="SMART" id="SM00252">
    <property type="entry name" value="SH2"/>
    <property type="match status" value="1"/>
</dbReference>
<dbReference type="FunFam" id="3.30.505.10:FF:000039">
    <property type="entry name" value="src-like-adapter isoform X1"/>
    <property type="match status" value="1"/>
</dbReference>
<feature type="domain" description="SH3" evidence="5">
    <location>
        <begin position="22"/>
        <end position="82"/>
    </location>
</feature>
<dbReference type="Pfam" id="PF00017">
    <property type="entry name" value="SH2"/>
    <property type="match status" value="1"/>
</dbReference>
<proteinExistence type="predicted"/>
<evidence type="ECO:0000313" key="7">
    <source>
        <dbReference type="Proteomes" id="UP001152622"/>
    </source>
</evidence>
<keyword evidence="1 3" id="KW-0728">SH3 domain</keyword>